<comment type="similarity">
    <text evidence="2">Belongs to the major facilitator superfamily. EmrB family.</text>
</comment>
<dbReference type="FunFam" id="1.20.1720.10:FF:000021">
    <property type="entry name" value="Drug resistance transporter, EmrB/QacA subfamily"/>
    <property type="match status" value="1"/>
</dbReference>
<feature type="region of interest" description="Disordered" evidence="8">
    <location>
        <begin position="468"/>
        <end position="490"/>
    </location>
</feature>
<organism evidence="11 12">
    <name type="scientific">Mycobacterium haemophilum</name>
    <dbReference type="NCBI Taxonomy" id="29311"/>
    <lineage>
        <taxon>Bacteria</taxon>
        <taxon>Bacillati</taxon>
        <taxon>Actinomycetota</taxon>
        <taxon>Actinomycetes</taxon>
        <taxon>Mycobacteriales</taxon>
        <taxon>Mycobacteriaceae</taxon>
        <taxon>Mycobacterium</taxon>
    </lineage>
</organism>
<dbReference type="EMBL" id="LDPR01000004">
    <property type="protein sequence ID" value="KLO37714.1"/>
    <property type="molecule type" value="Genomic_DNA"/>
</dbReference>
<dbReference type="InterPro" id="IPR004638">
    <property type="entry name" value="EmrB-like"/>
</dbReference>
<evidence type="ECO:0000313" key="12">
    <source>
        <dbReference type="Proteomes" id="UP000036334"/>
    </source>
</evidence>
<evidence type="ECO:0000256" key="4">
    <source>
        <dbReference type="ARBA" id="ARBA00022475"/>
    </source>
</evidence>
<evidence type="ECO:0000256" key="6">
    <source>
        <dbReference type="ARBA" id="ARBA00022989"/>
    </source>
</evidence>
<keyword evidence="12" id="KW-1185">Reference proteome</keyword>
<dbReference type="InterPro" id="IPR036259">
    <property type="entry name" value="MFS_trans_sf"/>
</dbReference>
<dbReference type="PANTHER" id="PTHR42718:SF42">
    <property type="entry name" value="EXPORT PROTEIN"/>
    <property type="match status" value="1"/>
</dbReference>
<dbReference type="Pfam" id="PF07690">
    <property type="entry name" value="MFS_1"/>
    <property type="match status" value="1"/>
</dbReference>
<keyword evidence="3" id="KW-0813">Transport</keyword>
<feature type="transmembrane region" description="Helical" evidence="9">
    <location>
        <begin position="120"/>
        <end position="139"/>
    </location>
</feature>
<keyword evidence="4" id="KW-1003">Cell membrane</keyword>
<dbReference type="AlphaFoldDB" id="A0A0I9TLP8"/>
<dbReference type="Proteomes" id="UP000036334">
    <property type="component" value="Unassembled WGS sequence"/>
</dbReference>
<keyword evidence="7 9" id="KW-0472">Membrane</keyword>
<dbReference type="PANTHER" id="PTHR42718">
    <property type="entry name" value="MAJOR FACILITATOR SUPERFAMILY MULTIDRUG TRANSPORTER MFSC"/>
    <property type="match status" value="1"/>
</dbReference>
<accession>A0A0I9TLP8</accession>
<evidence type="ECO:0000256" key="1">
    <source>
        <dbReference type="ARBA" id="ARBA00004651"/>
    </source>
</evidence>
<dbReference type="Gene3D" id="1.20.1720.10">
    <property type="entry name" value="Multidrug resistance protein D"/>
    <property type="match status" value="1"/>
</dbReference>
<feature type="transmembrane region" description="Helical" evidence="9">
    <location>
        <begin position="343"/>
        <end position="365"/>
    </location>
</feature>
<dbReference type="PROSITE" id="PS50850">
    <property type="entry name" value="MFS"/>
    <property type="match status" value="1"/>
</dbReference>
<evidence type="ECO:0000259" key="10">
    <source>
        <dbReference type="PROSITE" id="PS50850"/>
    </source>
</evidence>
<feature type="transmembrane region" description="Helical" evidence="9">
    <location>
        <begin position="183"/>
        <end position="202"/>
    </location>
</feature>
<feature type="region of interest" description="Disordered" evidence="8">
    <location>
        <begin position="529"/>
        <end position="603"/>
    </location>
</feature>
<feature type="transmembrane region" description="Helical" evidence="9">
    <location>
        <begin position="208"/>
        <end position="229"/>
    </location>
</feature>
<evidence type="ECO:0000313" key="11">
    <source>
        <dbReference type="EMBL" id="KLO37714.1"/>
    </source>
</evidence>
<evidence type="ECO:0000256" key="9">
    <source>
        <dbReference type="SAM" id="Phobius"/>
    </source>
</evidence>
<dbReference type="GO" id="GO:0005886">
    <property type="term" value="C:plasma membrane"/>
    <property type="evidence" value="ECO:0007669"/>
    <property type="project" value="UniProtKB-SubCell"/>
</dbReference>
<dbReference type="STRING" id="1202450.B586_07825"/>
<dbReference type="NCBIfam" id="TIGR00711">
    <property type="entry name" value="efflux_EmrB"/>
    <property type="match status" value="1"/>
</dbReference>
<protein>
    <submittedName>
        <fullName evidence="11">MFS transporter</fullName>
    </submittedName>
</protein>
<reference evidence="11 12" key="1">
    <citation type="submission" date="2015-05" db="EMBL/GenBank/DDBJ databases">
        <title>Genome sequence of Mycobacterium haemophilum.</title>
        <authorList>
            <person name="Greninger A.L."/>
            <person name="Cunningham G."/>
            <person name="Miller S."/>
        </authorList>
    </citation>
    <scope>NUCLEOTIDE SEQUENCE [LARGE SCALE GENOMIC DNA]</scope>
    <source>
        <strain evidence="12">UC1</strain>
    </source>
</reference>
<feature type="compositionally biased region" description="Basic and acidic residues" evidence="8">
    <location>
        <begin position="537"/>
        <end position="548"/>
    </location>
</feature>
<keyword evidence="6 9" id="KW-1133">Transmembrane helix</keyword>
<comment type="subcellular location">
    <subcellularLocation>
        <location evidence="1">Cell membrane</location>
        <topology evidence="1">Multi-pass membrane protein</topology>
    </subcellularLocation>
</comment>
<feature type="domain" description="Major facilitator superfamily (MFS) profile" evidence="10">
    <location>
        <begin position="1"/>
        <end position="463"/>
    </location>
</feature>
<proteinExistence type="inferred from homology"/>
<dbReference type="CDD" id="cd17321">
    <property type="entry name" value="MFS_MMR_MDR_like"/>
    <property type="match status" value="1"/>
</dbReference>
<dbReference type="InterPro" id="IPR020846">
    <property type="entry name" value="MFS_dom"/>
</dbReference>
<comment type="caution">
    <text evidence="11">The sequence shown here is derived from an EMBL/GenBank/DDBJ whole genome shotgun (WGS) entry which is preliminary data.</text>
</comment>
<feature type="transmembrane region" description="Helical" evidence="9">
    <location>
        <begin position="441"/>
        <end position="463"/>
    </location>
</feature>
<dbReference type="Gene3D" id="1.20.1250.20">
    <property type="entry name" value="MFS general substrate transporter like domains"/>
    <property type="match status" value="1"/>
</dbReference>
<dbReference type="GO" id="GO:0022857">
    <property type="term" value="F:transmembrane transporter activity"/>
    <property type="evidence" value="ECO:0007669"/>
    <property type="project" value="InterPro"/>
</dbReference>
<feature type="transmembrane region" description="Helical" evidence="9">
    <location>
        <begin position="250"/>
        <end position="273"/>
    </location>
</feature>
<evidence type="ECO:0000256" key="7">
    <source>
        <dbReference type="ARBA" id="ARBA00023136"/>
    </source>
</evidence>
<evidence type="ECO:0000256" key="8">
    <source>
        <dbReference type="SAM" id="MobiDB-lite"/>
    </source>
</evidence>
<feature type="transmembrane region" description="Helical" evidence="9">
    <location>
        <begin position="285"/>
        <end position="306"/>
    </location>
</feature>
<dbReference type="PATRIC" id="fig|29311.18.peg.4363"/>
<name>A0A0I9TLP8_9MYCO</name>
<keyword evidence="5 9" id="KW-0812">Transmembrane</keyword>
<evidence type="ECO:0000256" key="3">
    <source>
        <dbReference type="ARBA" id="ARBA00022448"/>
    </source>
</evidence>
<feature type="transmembrane region" description="Helical" evidence="9">
    <location>
        <begin position="32"/>
        <end position="51"/>
    </location>
</feature>
<feature type="transmembrane region" description="Helical" evidence="9">
    <location>
        <begin position="63"/>
        <end position="89"/>
    </location>
</feature>
<feature type="transmembrane region" description="Helical" evidence="9">
    <location>
        <begin position="151"/>
        <end position="171"/>
    </location>
</feature>
<evidence type="ECO:0000256" key="2">
    <source>
        <dbReference type="ARBA" id="ARBA00008537"/>
    </source>
</evidence>
<dbReference type="InterPro" id="IPR011701">
    <property type="entry name" value="MFS"/>
</dbReference>
<sequence length="603" mass="63749">MMTGFFMIVLDSNIVAIANPTIMADLRVGYDTVVWVTSAYLLGYAVVLLVAGRLGDRFGPKNLYLIGLVVFTVASAWCGLSGSAAMLIAARVVQGVGAGVLTPQTLSTITRIFPTQRRGAAMSVWGATAGAASLLGPLAGGALVDGLGWQWIFFVNVPVGIVGLALAVWLVPVLPTQGHRFDLVGVGLSGAGTFLIVFGLQQGQTAHWAPWIWATLVAGVGFLATFVYWQAVNTGEPLIPLNIFGDRDFSLCNVGAAIVAFATMALLPLMFYAQAVCGLSPTRSALLIAPLAITNAVLAPVAGMIIDRYHPRPVLGFGFSMLAIAQTWLSFEMAPGTPIWRLVLPLSAIGAGLAFVWSPLTATATRNLAPQLAGASSAVYNSIRQLGAVLGSAGMAAFMTSRISAELPSIPRGGHAPAGSNALALPDWLRGPFAAAMSESMLLPAFIALFGIIAALFVVGGTASAMSRAVGERPGPVSENGDRDNGYDDDNDDYVELILHREPDIDVTLNAQNESVCDTEPIMVRFQHPQPTPADAWHSDPVESRHSLLADSDSVSSQTEPIGLTRNGTHVDGEQRFRPTPLNRHYRRDPDDPVSYGRHASGR</sequence>
<evidence type="ECO:0000256" key="5">
    <source>
        <dbReference type="ARBA" id="ARBA00022692"/>
    </source>
</evidence>
<gene>
    <name evidence="11" type="ORF">ABH38_07035</name>
</gene>
<dbReference type="SUPFAM" id="SSF103473">
    <property type="entry name" value="MFS general substrate transporter"/>
    <property type="match status" value="1"/>
</dbReference>